<evidence type="ECO:0000256" key="21">
    <source>
        <dbReference type="ARBA" id="ARBA00053025"/>
    </source>
</evidence>
<sequence length="295" mass="34241">MNSSLKIESNYNTSSHPAKKLKKISLDVFCSETNRIEEEISIKNSAKFENWKRNYSKFPSISSYDSINMTTKSENTDSCKHESLEIINFKWRTITGENLKLRYSEIFSRSTSKYILTRLEKEVEYYSGDLLKVRVFGKWHDIPRKQVAFGDDGLTYKFSGNCLPSKPWETCSIIFELKKCVESVVGCSFNFVLVNRYKDGSDHMGEHRDDEKELDPQAPIASLSFGAVREFAFRHIDTRGKNAKSKIPKQKIDLYPGSLLLMEYPSNKFWYHSLPARKNVFGVRVNLTFRKMIKL</sequence>
<evidence type="ECO:0000256" key="5">
    <source>
        <dbReference type="ARBA" id="ARBA00022763"/>
    </source>
</evidence>
<dbReference type="GO" id="GO:0006307">
    <property type="term" value="P:DNA alkylation repair"/>
    <property type="evidence" value="ECO:0007669"/>
    <property type="project" value="UniProtKB-ARBA"/>
</dbReference>
<evidence type="ECO:0000256" key="6">
    <source>
        <dbReference type="ARBA" id="ARBA00022842"/>
    </source>
</evidence>
<comment type="catalytic activity">
    <reaction evidence="19">
        <text>a 1,N(6)-etheno-2'-deoxyadenosine in double-stranded DNA + 2-oxoglutarate + O2 + H2O = a 2'-deoxyadenosine in double-stranded DNA + glyoxal + succinate + CO2</text>
        <dbReference type="Rhea" id="RHEA:70463"/>
        <dbReference type="Rhea" id="RHEA-COMP:17897"/>
        <dbReference type="Rhea" id="RHEA-COMP:17903"/>
        <dbReference type="ChEBI" id="CHEBI:15377"/>
        <dbReference type="ChEBI" id="CHEBI:15379"/>
        <dbReference type="ChEBI" id="CHEBI:16526"/>
        <dbReference type="ChEBI" id="CHEBI:16810"/>
        <dbReference type="ChEBI" id="CHEBI:30031"/>
        <dbReference type="ChEBI" id="CHEBI:34779"/>
        <dbReference type="ChEBI" id="CHEBI:90615"/>
        <dbReference type="ChEBI" id="CHEBI:189583"/>
    </reaction>
    <physiologicalReaction direction="left-to-right" evidence="19">
        <dbReference type="Rhea" id="RHEA:70464"/>
    </physiologicalReaction>
</comment>
<keyword evidence="10" id="KW-0234">DNA repair</keyword>
<gene>
    <name evidence="29" type="ORF">LARSCL_LOCUS11690</name>
</gene>
<name>A0AAV2ACE2_9ARAC</name>
<evidence type="ECO:0000256" key="20">
    <source>
        <dbReference type="ARBA" id="ARBA00052800"/>
    </source>
</evidence>
<feature type="binding site" evidence="27">
    <location>
        <position position="210"/>
    </location>
    <ligand>
        <name>substrate</name>
    </ligand>
</feature>
<dbReference type="GO" id="GO:0051747">
    <property type="term" value="F:cytosine C-5 DNA demethylase activity"/>
    <property type="evidence" value="ECO:0007669"/>
    <property type="project" value="TreeGrafter"/>
</dbReference>
<evidence type="ECO:0000313" key="30">
    <source>
        <dbReference type="Proteomes" id="UP001497382"/>
    </source>
</evidence>
<evidence type="ECO:0000256" key="11">
    <source>
        <dbReference type="ARBA" id="ARBA00023242"/>
    </source>
</evidence>
<evidence type="ECO:0000256" key="23">
    <source>
        <dbReference type="ARBA" id="ARBA00066725"/>
    </source>
</evidence>
<evidence type="ECO:0000256" key="3">
    <source>
        <dbReference type="ARBA" id="ARBA00004642"/>
    </source>
</evidence>
<comment type="catalytic activity">
    <reaction evidence="20">
        <text>an N(1)-methyl-2'-deoxyadenosine in double-stranded DNA + 2-oxoglutarate + O2 = a 2'-deoxyadenosine in double-stranded DNA + formaldehyde + succinate + CO2 + H(+)</text>
        <dbReference type="Rhea" id="RHEA:70443"/>
        <dbReference type="Rhea" id="RHEA-COMP:14236"/>
        <dbReference type="Rhea" id="RHEA-COMP:17897"/>
        <dbReference type="ChEBI" id="CHEBI:15378"/>
        <dbReference type="ChEBI" id="CHEBI:15379"/>
        <dbReference type="ChEBI" id="CHEBI:16526"/>
        <dbReference type="ChEBI" id="CHEBI:16810"/>
        <dbReference type="ChEBI" id="CHEBI:16842"/>
        <dbReference type="ChEBI" id="CHEBI:30031"/>
        <dbReference type="ChEBI" id="CHEBI:90615"/>
        <dbReference type="ChEBI" id="CHEBI:139096"/>
    </reaction>
    <physiologicalReaction direction="left-to-right" evidence="20">
        <dbReference type="Rhea" id="RHEA:70444"/>
    </physiologicalReaction>
</comment>
<dbReference type="GO" id="GO:0008198">
    <property type="term" value="F:ferrous iron binding"/>
    <property type="evidence" value="ECO:0007669"/>
    <property type="project" value="TreeGrafter"/>
</dbReference>
<evidence type="ECO:0000256" key="16">
    <source>
        <dbReference type="ARBA" id="ARBA00051434"/>
    </source>
</evidence>
<accession>A0AAV2ACE2</accession>
<comment type="catalytic activity">
    <reaction evidence="16">
        <text>a 3,N(4)-etheno-2'-deoxycytidine in double-stranded DNA + 2-oxoglutarate + O2 + H2O = a 2'-deoxycytidine in double-stranded DNA + glyoxal + succinate + CO2</text>
        <dbReference type="Rhea" id="RHEA:70467"/>
        <dbReference type="Rhea" id="RHEA-COMP:17070"/>
        <dbReference type="Rhea" id="RHEA-COMP:17905"/>
        <dbReference type="ChEBI" id="CHEBI:15377"/>
        <dbReference type="ChEBI" id="CHEBI:15379"/>
        <dbReference type="ChEBI" id="CHEBI:16526"/>
        <dbReference type="ChEBI" id="CHEBI:16810"/>
        <dbReference type="ChEBI" id="CHEBI:30031"/>
        <dbReference type="ChEBI" id="CHEBI:34779"/>
        <dbReference type="ChEBI" id="CHEBI:85452"/>
        <dbReference type="ChEBI" id="CHEBI:189585"/>
    </reaction>
    <physiologicalReaction direction="left-to-right" evidence="16">
        <dbReference type="Rhea" id="RHEA:70468"/>
    </physiologicalReaction>
</comment>
<feature type="binding site" evidence="27">
    <location>
        <position position="288"/>
    </location>
    <ligand>
        <name>2-oxoglutarate</name>
        <dbReference type="ChEBI" id="CHEBI:16810"/>
    </ligand>
</feature>
<keyword evidence="7" id="KW-0223">Dioxygenase</keyword>
<dbReference type="PANTHER" id="PTHR31573">
    <property type="entry name" value="ALPHA-KETOGLUTARATE-DEPENDENT DIOXYGENASE ALKB HOMOLOG 2"/>
    <property type="match status" value="1"/>
</dbReference>
<dbReference type="InterPro" id="IPR037151">
    <property type="entry name" value="AlkB-like_sf"/>
</dbReference>
<comment type="caution">
    <text evidence="29">The sequence shown here is derived from an EMBL/GenBank/DDBJ whole genome shotgun (WGS) entry which is preliminary data.</text>
</comment>
<evidence type="ECO:0000256" key="17">
    <source>
        <dbReference type="ARBA" id="ARBA00051755"/>
    </source>
</evidence>
<evidence type="ECO:0000256" key="10">
    <source>
        <dbReference type="ARBA" id="ARBA00023204"/>
    </source>
</evidence>
<comment type="catalytic activity">
    <reaction evidence="18">
        <text>a 3,N(4)-etheno-2'-deoxycytidine in single-stranded DNA + 2-oxoglutarate + O2 + H2O = a 2'-deoxycytidine in single-stranded DNA + glyoxal + succinate + CO2</text>
        <dbReference type="Rhea" id="RHEA:70471"/>
        <dbReference type="Rhea" id="RHEA-COMP:12846"/>
        <dbReference type="Rhea" id="RHEA-COMP:17906"/>
        <dbReference type="ChEBI" id="CHEBI:15377"/>
        <dbReference type="ChEBI" id="CHEBI:15379"/>
        <dbReference type="ChEBI" id="CHEBI:16526"/>
        <dbReference type="ChEBI" id="CHEBI:16810"/>
        <dbReference type="ChEBI" id="CHEBI:30031"/>
        <dbReference type="ChEBI" id="CHEBI:34779"/>
        <dbReference type="ChEBI" id="CHEBI:85452"/>
        <dbReference type="ChEBI" id="CHEBI:189585"/>
    </reaction>
    <physiologicalReaction direction="left-to-right" evidence="18">
        <dbReference type="Rhea" id="RHEA:70472"/>
    </physiologicalReaction>
</comment>
<feature type="binding site" evidence="27">
    <location>
        <begin position="136"/>
        <end position="138"/>
    </location>
    <ligand>
        <name>substrate</name>
    </ligand>
</feature>
<keyword evidence="4" id="KW-0479">Metal-binding</keyword>
<comment type="subcellular location">
    <subcellularLocation>
        <location evidence="2">Nucleus</location>
        <location evidence="2">Nucleolus</location>
    </subcellularLocation>
    <subcellularLocation>
        <location evidence="3">Nucleus</location>
        <location evidence="3">Nucleoplasm</location>
    </subcellularLocation>
</comment>
<evidence type="ECO:0000256" key="7">
    <source>
        <dbReference type="ARBA" id="ARBA00022964"/>
    </source>
</evidence>
<feature type="binding site" evidence="27">
    <location>
        <position position="284"/>
    </location>
    <ligand>
        <name>2-oxoglutarate</name>
        <dbReference type="ChEBI" id="CHEBI:16810"/>
    </ligand>
</feature>
<evidence type="ECO:0000313" key="29">
    <source>
        <dbReference type="EMBL" id="CAL1281647.1"/>
    </source>
</evidence>
<comment type="catalytic activity">
    <reaction evidence="21">
        <text>a methylated nucleobase within DNA + 2-oxoglutarate + O2 = a nucleobase within DNA + formaldehyde + succinate + CO2</text>
        <dbReference type="Rhea" id="RHEA:30299"/>
        <dbReference type="Rhea" id="RHEA-COMP:12192"/>
        <dbReference type="Rhea" id="RHEA-COMP:12193"/>
        <dbReference type="ChEBI" id="CHEBI:15379"/>
        <dbReference type="ChEBI" id="CHEBI:16526"/>
        <dbReference type="ChEBI" id="CHEBI:16810"/>
        <dbReference type="ChEBI" id="CHEBI:16842"/>
        <dbReference type="ChEBI" id="CHEBI:30031"/>
        <dbReference type="ChEBI" id="CHEBI:32875"/>
        <dbReference type="ChEBI" id="CHEBI:64428"/>
        <dbReference type="EC" id="1.14.11.33"/>
    </reaction>
    <physiologicalReaction direction="left-to-right" evidence="21">
        <dbReference type="Rhea" id="RHEA:30300"/>
    </physiologicalReaction>
</comment>
<dbReference type="GO" id="GO:0005730">
    <property type="term" value="C:nucleolus"/>
    <property type="evidence" value="ECO:0007669"/>
    <property type="project" value="UniProtKB-SubCell"/>
</dbReference>
<comment type="catalytic activity">
    <reaction evidence="17">
        <text>a 1,N(2)-etheno-2'-deoxyguanosine in double-stranded DNA + 2-oxoglutarate + O2 + H2O = a 2'-deoxyguanosine in double-stranded DNA + glyoxal + succinate + CO2</text>
        <dbReference type="Rhea" id="RHEA:70487"/>
        <dbReference type="Rhea" id="RHEA-COMP:17910"/>
        <dbReference type="Rhea" id="RHEA-COMP:17912"/>
        <dbReference type="ChEBI" id="CHEBI:15377"/>
        <dbReference type="ChEBI" id="CHEBI:15379"/>
        <dbReference type="ChEBI" id="CHEBI:16526"/>
        <dbReference type="ChEBI" id="CHEBI:16810"/>
        <dbReference type="ChEBI" id="CHEBI:30031"/>
        <dbReference type="ChEBI" id="CHEBI:34779"/>
        <dbReference type="ChEBI" id="CHEBI:85445"/>
        <dbReference type="ChEBI" id="CHEBI:189586"/>
    </reaction>
    <physiologicalReaction direction="left-to-right" evidence="17">
        <dbReference type="Rhea" id="RHEA:70488"/>
    </physiologicalReaction>
</comment>
<dbReference type="InterPro" id="IPR005123">
    <property type="entry name" value="Oxoglu/Fe-dep_dioxygenase_dom"/>
</dbReference>
<dbReference type="PROSITE" id="PS51471">
    <property type="entry name" value="FE2OG_OXY"/>
    <property type="match status" value="1"/>
</dbReference>
<evidence type="ECO:0000256" key="9">
    <source>
        <dbReference type="ARBA" id="ARBA00023004"/>
    </source>
</evidence>
<dbReference type="Gene3D" id="2.60.120.590">
    <property type="entry name" value="Alpha-ketoglutarate-dependent dioxygenase AlkB-like"/>
    <property type="match status" value="1"/>
</dbReference>
<comment type="subunit">
    <text evidence="22">Interacts with PCNA homotrimer; this interaction is enhanced during the S-phase of the cell cycle. Interacts with nucleolar proteins NCL, UBTF and NPM1. Interacts with XRCC5-XRCC6 heterodimer.</text>
</comment>
<keyword evidence="6" id="KW-0460">Magnesium</keyword>
<evidence type="ECO:0000256" key="18">
    <source>
        <dbReference type="ARBA" id="ARBA00052597"/>
    </source>
</evidence>
<feature type="binding site" evidence="27">
    <location>
        <position position="195"/>
    </location>
    <ligand>
        <name>2-oxoglutarate</name>
        <dbReference type="ChEBI" id="CHEBI:16810"/>
    </ligand>
</feature>
<feature type="domain" description="Fe2OG dioxygenase" evidence="28">
    <location>
        <begin position="188"/>
        <end position="293"/>
    </location>
</feature>
<comment type="catalytic activity">
    <reaction evidence="14">
        <text>a 1,N(6)-etheno-2'-deoxyadenosine in single-stranded DNA + 2-oxoglutarate + O2 + H2O = a 2'-deoxyadenosine in single-stranded DNA + glyoxal + succinate + CO2</text>
        <dbReference type="Rhea" id="RHEA:70459"/>
        <dbReference type="Rhea" id="RHEA-COMP:17896"/>
        <dbReference type="Rhea" id="RHEA-COMP:17904"/>
        <dbReference type="ChEBI" id="CHEBI:15377"/>
        <dbReference type="ChEBI" id="CHEBI:15379"/>
        <dbReference type="ChEBI" id="CHEBI:16526"/>
        <dbReference type="ChEBI" id="CHEBI:16810"/>
        <dbReference type="ChEBI" id="CHEBI:30031"/>
        <dbReference type="ChEBI" id="CHEBI:34779"/>
        <dbReference type="ChEBI" id="CHEBI:90615"/>
        <dbReference type="ChEBI" id="CHEBI:189583"/>
    </reaction>
    <physiologicalReaction direction="left-to-right" evidence="14">
        <dbReference type="Rhea" id="RHEA:70460"/>
    </physiologicalReaction>
</comment>
<keyword evidence="11" id="KW-0539">Nucleus</keyword>
<comment type="catalytic activity">
    <reaction evidence="12">
        <text>an N(1)-methyl-2'-deoxyadenosine in single-stranded DNA + 2-oxoglutarate + O2 = a 2'-deoxyadenosine in single-stranded DNA + formaldehyde + succinate + CO2 + H(+)</text>
        <dbReference type="Rhea" id="RHEA:70447"/>
        <dbReference type="Rhea" id="RHEA-COMP:17895"/>
        <dbReference type="Rhea" id="RHEA-COMP:17896"/>
        <dbReference type="ChEBI" id="CHEBI:15378"/>
        <dbReference type="ChEBI" id="CHEBI:15379"/>
        <dbReference type="ChEBI" id="CHEBI:16526"/>
        <dbReference type="ChEBI" id="CHEBI:16810"/>
        <dbReference type="ChEBI" id="CHEBI:16842"/>
        <dbReference type="ChEBI" id="CHEBI:30031"/>
        <dbReference type="ChEBI" id="CHEBI:90615"/>
        <dbReference type="ChEBI" id="CHEBI:139096"/>
    </reaction>
    <physiologicalReaction direction="left-to-right" evidence="12">
        <dbReference type="Rhea" id="RHEA:70448"/>
    </physiologicalReaction>
</comment>
<keyword evidence="9" id="KW-0408">Iron</keyword>
<evidence type="ECO:0000256" key="14">
    <source>
        <dbReference type="ARBA" id="ARBA00051189"/>
    </source>
</evidence>
<evidence type="ECO:0000256" key="12">
    <source>
        <dbReference type="ARBA" id="ARBA00051010"/>
    </source>
</evidence>
<evidence type="ECO:0000256" key="15">
    <source>
        <dbReference type="ARBA" id="ARBA00051376"/>
    </source>
</evidence>
<evidence type="ECO:0000256" key="8">
    <source>
        <dbReference type="ARBA" id="ARBA00023002"/>
    </source>
</evidence>
<evidence type="ECO:0000256" key="26">
    <source>
        <dbReference type="ARBA" id="ARBA00081727"/>
    </source>
</evidence>
<dbReference type="FunFam" id="2.60.120.590:FF:000004">
    <property type="entry name" value="DNA oxidative demethylase ALKBH2"/>
    <property type="match status" value="1"/>
</dbReference>
<dbReference type="GO" id="GO:0035516">
    <property type="term" value="F:broad specificity oxidative DNA demethylase activity"/>
    <property type="evidence" value="ECO:0007669"/>
    <property type="project" value="UniProtKB-EC"/>
</dbReference>
<dbReference type="Proteomes" id="UP001497382">
    <property type="component" value="Unassembled WGS sequence"/>
</dbReference>
<feature type="binding site" evidence="27">
    <location>
        <position position="290"/>
    </location>
    <ligand>
        <name>2-oxoglutarate</name>
        <dbReference type="ChEBI" id="CHEBI:16810"/>
    </ligand>
</feature>
<dbReference type="InterPro" id="IPR027450">
    <property type="entry name" value="AlkB-like"/>
</dbReference>
<dbReference type="EC" id="1.14.11.33" evidence="23"/>
<evidence type="ECO:0000256" key="13">
    <source>
        <dbReference type="ARBA" id="ARBA00051165"/>
    </source>
</evidence>
<comment type="catalytic activity">
    <reaction evidence="13">
        <text>an N(3)-methyl-2'-deoxycytidine in single-stranded DNA + 2-oxoglutarate + O2 = a 2'-deoxycytidine in single-stranded DNA + formaldehyde + succinate + CO2 + H(+)</text>
        <dbReference type="Rhea" id="RHEA:70435"/>
        <dbReference type="Rhea" id="RHEA-COMP:12846"/>
        <dbReference type="Rhea" id="RHEA-COMP:17894"/>
        <dbReference type="ChEBI" id="CHEBI:15378"/>
        <dbReference type="ChEBI" id="CHEBI:15379"/>
        <dbReference type="ChEBI" id="CHEBI:16526"/>
        <dbReference type="ChEBI" id="CHEBI:16810"/>
        <dbReference type="ChEBI" id="CHEBI:16842"/>
        <dbReference type="ChEBI" id="CHEBI:30031"/>
        <dbReference type="ChEBI" id="CHEBI:85452"/>
        <dbReference type="ChEBI" id="CHEBI:139075"/>
    </reaction>
    <physiologicalReaction direction="left-to-right" evidence="13">
        <dbReference type="Rhea" id="RHEA:70436"/>
    </physiologicalReaction>
</comment>
<dbReference type="AlphaFoldDB" id="A0AAV2ACE2"/>
<proteinExistence type="predicted"/>
<feature type="binding site" evidence="27">
    <location>
        <position position="272"/>
    </location>
    <ligand>
        <name>2-oxoglutarate</name>
        <dbReference type="ChEBI" id="CHEBI:16810"/>
    </ligand>
</feature>
<evidence type="ECO:0000256" key="24">
    <source>
        <dbReference type="ARBA" id="ARBA00072134"/>
    </source>
</evidence>
<keyword evidence="5" id="KW-0227">DNA damage</keyword>
<dbReference type="EMBL" id="CAXIEN010000147">
    <property type="protein sequence ID" value="CAL1281647.1"/>
    <property type="molecule type" value="Genomic_DNA"/>
</dbReference>
<reference evidence="29 30" key="1">
    <citation type="submission" date="2024-04" db="EMBL/GenBank/DDBJ databases">
        <authorList>
            <person name="Rising A."/>
            <person name="Reimegard J."/>
            <person name="Sonavane S."/>
            <person name="Akerstrom W."/>
            <person name="Nylinder S."/>
            <person name="Hedman E."/>
            <person name="Kallberg Y."/>
        </authorList>
    </citation>
    <scope>NUCLEOTIDE SEQUENCE [LARGE SCALE GENOMIC DNA]</scope>
</reference>
<dbReference type="Pfam" id="PF13532">
    <property type="entry name" value="2OG-FeII_Oxy_2"/>
    <property type="match status" value="1"/>
</dbReference>
<evidence type="ECO:0000256" key="25">
    <source>
        <dbReference type="ARBA" id="ARBA00077989"/>
    </source>
</evidence>
<comment type="catalytic activity">
    <reaction evidence="15">
        <text>an N(3)-methyl-2'-deoxycytidine in double-stranded DNA + 2-oxoglutarate + O2 = a 2'-deoxycytidine in double-stranded DNA + formaldehyde + succinate + CO2 + H(+)</text>
        <dbReference type="Rhea" id="RHEA:70439"/>
        <dbReference type="Rhea" id="RHEA-COMP:14237"/>
        <dbReference type="Rhea" id="RHEA-COMP:17070"/>
        <dbReference type="ChEBI" id="CHEBI:15378"/>
        <dbReference type="ChEBI" id="CHEBI:15379"/>
        <dbReference type="ChEBI" id="CHEBI:16526"/>
        <dbReference type="ChEBI" id="CHEBI:16810"/>
        <dbReference type="ChEBI" id="CHEBI:16842"/>
        <dbReference type="ChEBI" id="CHEBI:30031"/>
        <dbReference type="ChEBI" id="CHEBI:85452"/>
        <dbReference type="ChEBI" id="CHEBI:139075"/>
    </reaction>
    <physiologicalReaction direction="left-to-right" evidence="15">
        <dbReference type="Rhea" id="RHEA:70440"/>
    </physiologicalReaction>
</comment>
<evidence type="ECO:0000256" key="1">
    <source>
        <dbReference type="ARBA" id="ARBA00001954"/>
    </source>
</evidence>
<evidence type="ECO:0000256" key="19">
    <source>
        <dbReference type="ARBA" id="ARBA00052627"/>
    </source>
</evidence>
<evidence type="ECO:0000259" key="28">
    <source>
        <dbReference type="PROSITE" id="PS51471"/>
    </source>
</evidence>
<comment type="cofactor">
    <cofactor evidence="1">
        <name>Fe(2+)</name>
        <dbReference type="ChEBI" id="CHEBI:29033"/>
    </cofactor>
</comment>
<evidence type="ECO:0000256" key="27">
    <source>
        <dbReference type="PIRSR" id="PIRSR632852-1"/>
    </source>
</evidence>
<evidence type="ECO:0000256" key="4">
    <source>
        <dbReference type="ARBA" id="ARBA00022723"/>
    </source>
</evidence>
<protein>
    <recommendedName>
        <fullName evidence="24">DNA oxidative demethylase ALKBH2</fullName>
        <ecNumber evidence="23">1.14.11.33</ecNumber>
    </recommendedName>
    <alternativeName>
        <fullName evidence="25">Alkylated DNA repair protein alkB homolog 2</fullName>
    </alternativeName>
    <alternativeName>
        <fullName evidence="26">Alpha-ketoglutarate-dependent dioxygenase alkB homolog 2</fullName>
    </alternativeName>
</protein>
<evidence type="ECO:0000256" key="22">
    <source>
        <dbReference type="ARBA" id="ARBA00062909"/>
    </source>
</evidence>
<feature type="binding site" evidence="27">
    <location>
        <position position="207"/>
    </location>
    <ligand>
        <name>2-oxoglutarate</name>
        <dbReference type="ChEBI" id="CHEBI:16810"/>
    </ligand>
</feature>
<keyword evidence="30" id="KW-1185">Reference proteome</keyword>
<dbReference type="GO" id="GO:0005654">
    <property type="term" value="C:nucleoplasm"/>
    <property type="evidence" value="ECO:0007669"/>
    <property type="project" value="UniProtKB-SubCell"/>
</dbReference>
<feature type="binding site" evidence="27">
    <location>
        <position position="197"/>
    </location>
    <ligand>
        <name>2-oxoglutarate</name>
        <dbReference type="ChEBI" id="CHEBI:16810"/>
    </ligand>
</feature>
<evidence type="ECO:0000256" key="2">
    <source>
        <dbReference type="ARBA" id="ARBA00004604"/>
    </source>
</evidence>
<dbReference type="InterPro" id="IPR032852">
    <property type="entry name" value="ALKBH2"/>
</dbReference>
<dbReference type="SUPFAM" id="SSF51197">
    <property type="entry name" value="Clavaminate synthase-like"/>
    <property type="match status" value="1"/>
</dbReference>
<organism evidence="29 30">
    <name type="scientific">Larinioides sclopetarius</name>
    <dbReference type="NCBI Taxonomy" id="280406"/>
    <lineage>
        <taxon>Eukaryota</taxon>
        <taxon>Metazoa</taxon>
        <taxon>Ecdysozoa</taxon>
        <taxon>Arthropoda</taxon>
        <taxon>Chelicerata</taxon>
        <taxon>Arachnida</taxon>
        <taxon>Araneae</taxon>
        <taxon>Araneomorphae</taxon>
        <taxon>Entelegynae</taxon>
        <taxon>Araneoidea</taxon>
        <taxon>Araneidae</taxon>
        <taxon>Larinioides</taxon>
    </lineage>
</organism>
<keyword evidence="8" id="KW-0560">Oxidoreductase</keyword>
<dbReference type="PANTHER" id="PTHR31573:SF1">
    <property type="entry name" value="DNA OXIDATIVE DEMETHYLASE ALKBH2"/>
    <property type="match status" value="1"/>
</dbReference>
<feature type="binding site" evidence="27">
    <location>
        <begin position="156"/>
        <end position="158"/>
    </location>
    <ligand>
        <name>substrate</name>
    </ligand>
</feature>